<evidence type="ECO:0000313" key="3">
    <source>
        <dbReference type="EMBL" id="TXN31123.1"/>
    </source>
</evidence>
<feature type="region of interest" description="Disordered" evidence="1">
    <location>
        <begin position="111"/>
        <end position="191"/>
    </location>
</feature>
<protein>
    <submittedName>
        <fullName evidence="3">Uncharacterized protein</fullName>
    </submittedName>
</protein>
<keyword evidence="2" id="KW-1133">Transmembrane helix</keyword>
<name>A0A5C8UT62_9MICO</name>
<feature type="transmembrane region" description="Helical" evidence="2">
    <location>
        <begin position="67"/>
        <end position="87"/>
    </location>
</feature>
<evidence type="ECO:0000256" key="1">
    <source>
        <dbReference type="SAM" id="MobiDB-lite"/>
    </source>
</evidence>
<comment type="caution">
    <text evidence="3">The sequence shown here is derived from an EMBL/GenBank/DDBJ whole genome shotgun (WGS) entry which is preliminary data.</text>
</comment>
<evidence type="ECO:0000256" key="2">
    <source>
        <dbReference type="SAM" id="Phobius"/>
    </source>
</evidence>
<organism evidence="3 4">
    <name type="scientific">Lacisediminihabitans profunda</name>
    <dbReference type="NCBI Taxonomy" id="2594790"/>
    <lineage>
        <taxon>Bacteria</taxon>
        <taxon>Bacillati</taxon>
        <taxon>Actinomycetota</taxon>
        <taxon>Actinomycetes</taxon>
        <taxon>Micrococcales</taxon>
        <taxon>Microbacteriaceae</taxon>
        <taxon>Lacisediminihabitans</taxon>
    </lineage>
</organism>
<keyword evidence="4" id="KW-1185">Reference proteome</keyword>
<proteinExistence type="predicted"/>
<keyword evidence="2" id="KW-0812">Transmembrane</keyword>
<dbReference type="RefSeq" id="WP_147782709.1">
    <property type="nucleotide sequence ID" value="NZ_VRMG01000005.1"/>
</dbReference>
<reference evidence="3 4" key="1">
    <citation type="submission" date="2019-08" db="EMBL/GenBank/DDBJ databases">
        <title>Bacterial whole genome sequence for Glaciihabitans sp. CHu50b-6-2.</title>
        <authorList>
            <person name="Jin L."/>
        </authorList>
    </citation>
    <scope>NUCLEOTIDE SEQUENCE [LARGE SCALE GENOMIC DNA]</scope>
    <source>
        <strain evidence="3 4">CHu50b-6-2</strain>
    </source>
</reference>
<keyword evidence="2" id="KW-0472">Membrane</keyword>
<dbReference type="AlphaFoldDB" id="A0A5C8UT62"/>
<evidence type="ECO:0000313" key="4">
    <source>
        <dbReference type="Proteomes" id="UP000321379"/>
    </source>
</evidence>
<feature type="compositionally biased region" description="Low complexity" evidence="1">
    <location>
        <begin position="144"/>
        <end position="158"/>
    </location>
</feature>
<sequence length="191" mass="19407">MTRDDRVVDDLLEEAAIDDAADLRSLLLELRSLGAGSPPEPSAELAALMTPAPVDIAAHRRVRNRRLIVAAIAVAASVGVGASAAAASPDFRHTAQTAISFLVHTLVPGALHEPGQPPVPAPGSSRVPGREGTSSGGPQRGASDKSSVSPSPRTSVPARPDPSRRPSTVVPPVTPPGAGSKPTAPPANSHH</sequence>
<dbReference type="Proteomes" id="UP000321379">
    <property type="component" value="Unassembled WGS sequence"/>
</dbReference>
<accession>A0A5C8UT62</accession>
<dbReference type="EMBL" id="VRMG01000005">
    <property type="protein sequence ID" value="TXN31123.1"/>
    <property type="molecule type" value="Genomic_DNA"/>
</dbReference>
<gene>
    <name evidence="3" type="ORF">FVP33_05910</name>
</gene>